<protein>
    <submittedName>
        <fullName evidence="2">Uncharacterized protein</fullName>
    </submittedName>
</protein>
<feature type="region of interest" description="Disordered" evidence="1">
    <location>
        <begin position="45"/>
        <end position="87"/>
    </location>
</feature>
<comment type="caution">
    <text evidence="2">The sequence shown here is derived from an EMBL/GenBank/DDBJ whole genome shotgun (WGS) entry which is preliminary data.</text>
</comment>
<proteinExistence type="predicted"/>
<keyword evidence="3" id="KW-1185">Reference proteome</keyword>
<gene>
    <name evidence="2" type="ORF">E2C01_005390</name>
</gene>
<evidence type="ECO:0000256" key="1">
    <source>
        <dbReference type="SAM" id="MobiDB-lite"/>
    </source>
</evidence>
<evidence type="ECO:0000313" key="3">
    <source>
        <dbReference type="Proteomes" id="UP000324222"/>
    </source>
</evidence>
<sequence length="87" mass="9549">MSEHRAHEHNTFLLLSSPHNLISCRRTHLGINTVLAYTSTHTNTVTITQPASPPAPDTHNASHPLPGENKSNKSNTTRFKHSSCGIK</sequence>
<accession>A0A5B7CTY0</accession>
<name>A0A5B7CTY0_PORTR</name>
<dbReference type="EMBL" id="VSRR010000231">
    <property type="protein sequence ID" value="MPC12685.1"/>
    <property type="molecule type" value="Genomic_DNA"/>
</dbReference>
<dbReference type="AlphaFoldDB" id="A0A5B7CTY0"/>
<evidence type="ECO:0000313" key="2">
    <source>
        <dbReference type="EMBL" id="MPC12685.1"/>
    </source>
</evidence>
<dbReference type="Proteomes" id="UP000324222">
    <property type="component" value="Unassembled WGS sequence"/>
</dbReference>
<reference evidence="2 3" key="1">
    <citation type="submission" date="2019-05" db="EMBL/GenBank/DDBJ databases">
        <title>Another draft genome of Portunus trituberculatus and its Hox gene families provides insights of decapod evolution.</title>
        <authorList>
            <person name="Jeong J.-H."/>
            <person name="Song I."/>
            <person name="Kim S."/>
            <person name="Choi T."/>
            <person name="Kim D."/>
            <person name="Ryu S."/>
            <person name="Kim W."/>
        </authorList>
    </citation>
    <scope>NUCLEOTIDE SEQUENCE [LARGE SCALE GENOMIC DNA]</scope>
    <source>
        <tissue evidence="2">Muscle</tissue>
    </source>
</reference>
<organism evidence="2 3">
    <name type="scientific">Portunus trituberculatus</name>
    <name type="common">Swimming crab</name>
    <name type="synonym">Neptunus trituberculatus</name>
    <dbReference type="NCBI Taxonomy" id="210409"/>
    <lineage>
        <taxon>Eukaryota</taxon>
        <taxon>Metazoa</taxon>
        <taxon>Ecdysozoa</taxon>
        <taxon>Arthropoda</taxon>
        <taxon>Crustacea</taxon>
        <taxon>Multicrustacea</taxon>
        <taxon>Malacostraca</taxon>
        <taxon>Eumalacostraca</taxon>
        <taxon>Eucarida</taxon>
        <taxon>Decapoda</taxon>
        <taxon>Pleocyemata</taxon>
        <taxon>Brachyura</taxon>
        <taxon>Eubrachyura</taxon>
        <taxon>Portunoidea</taxon>
        <taxon>Portunidae</taxon>
        <taxon>Portuninae</taxon>
        <taxon>Portunus</taxon>
    </lineage>
</organism>